<feature type="region of interest" description="Disordered" evidence="1">
    <location>
        <begin position="60"/>
        <end position="84"/>
    </location>
</feature>
<evidence type="ECO:0000259" key="2">
    <source>
        <dbReference type="PROSITE" id="PS50925"/>
    </source>
</evidence>
<evidence type="ECO:0000313" key="4">
    <source>
        <dbReference type="Proteomes" id="UP001149822"/>
    </source>
</evidence>
<evidence type="ECO:0000313" key="3">
    <source>
        <dbReference type="EMBL" id="MCZ0964580.1"/>
    </source>
</evidence>
<accession>A0ABT4JCW7</accession>
<dbReference type="Proteomes" id="UP001149822">
    <property type="component" value="Unassembled WGS sequence"/>
</dbReference>
<evidence type="ECO:0000256" key="1">
    <source>
        <dbReference type="SAM" id="MobiDB-lite"/>
    </source>
</evidence>
<dbReference type="InterPro" id="IPR007024">
    <property type="entry name" value="BLUF_domain"/>
</dbReference>
<protein>
    <submittedName>
        <fullName evidence="3">BLUF domain-containing protein</fullName>
    </submittedName>
</protein>
<name>A0ABT4JCW7_9RHOB</name>
<sequence>MSRLLAILYRSEALMPQCGVVERKMLEASRSDNVPKHITGFLHRENDVYYQWLEGPEAEVSTAVQNPATRRRKTRPGGGDWRHG</sequence>
<feature type="non-terminal residue" evidence="3">
    <location>
        <position position="84"/>
    </location>
</feature>
<feature type="domain" description="BLUF" evidence="2">
    <location>
        <begin position="4"/>
        <end position="84"/>
    </location>
</feature>
<dbReference type="Gene3D" id="3.30.70.100">
    <property type="match status" value="1"/>
</dbReference>
<dbReference type="PROSITE" id="PS50925">
    <property type="entry name" value="BLUF"/>
    <property type="match status" value="1"/>
</dbReference>
<reference evidence="3" key="1">
    <citation type="submission" date="2022-12" db="EMBL/GenBank/DDBJ databases">
        <title>Paracoccus sp. EF6 isolated from a lake water.</title>
        <authorList>
            <person name="Liu H."/>
        </authorList>
    </citation>
    <scope>NUCLEOTIDE SEQUENCE</scope>
    <source>
        <strain evidence="3">EF6</strain>
    </source>
</reference>
<gene>
    <name evidence="3" type="ORF">OU682_23875</name>
</gene>
<keyword evidence="4" id="KW-1185">Reference proteome</keyword>
<dbReference type="SUPFAM" id="SSF54975">
    <property type="entry name" value="Acylphosphatase/BLUF domain-like"/>
    <property type="match status" value="1"/>
</dbReference>
<proteinExistence type="predicted"/>
<dbReference type="Pfam" id="PF04940">
    <property type="entry name" value="BLUF"/>
    <property type="match status" value="1"/>
</dbReference>
<dbReference type="RefSeq" id="WP_268944665.1">
    <property type="nucleotide sequence ID" value="NZ_JAPTYD010000147.1"/>
</dbReference>
<dbReference type="EMBL" id="JAPTYD010000147">
    <property type="protein sequence ID" value="MCZ0964580.1"/>
    <property type="molecule type" value="Genomic_DNA"/>
</dbReference>
<comment type="caution">
    <text evidence="3">The sequence shown here is derived from an EMBL/GenBank/DDBJ whole genome shotgun (WGS) entry which is preliminary data.</text>
</comment>
<dbReference type="InterPro" id="IPR036046">
    <property type="entry name" value="Acylphosphatase-like_dom_sf"/>
</dbReference>
<organism evidence="3 4">
    <name type="scientific">Paracoccus benzoatiresistens</name>
    <dbReference type="NCBI Taxonomy" id="2997341"/>
    <lineage>
        <taxon>Bacteria</taxon>
        <taxon>Pseudomonadati</taxon>
        <taxon>Pseudomonadota</taxon>
        <taxon>Alphaproteobacteria</taxon>
        <taxon>Rhodobacterales</taxon>
        <taxon>Paracoccaceae</taxon>
        <taxon>Paracoccus</taxon>
    </lineage>
</organism>